<dbReference type="AlphaFoldDB" id="A0A6A6WB45"/>
<keyword evidence="3 5" id="KW-0853">WD repeat</keyword>
<dbReference type="InterPro" id="IPR011989">
    <property type="entry name" value="ARM-like"/>
</dbReference>
<feature type="repeat" description="WD" evidence="5">
    <location>
        <begin position="239"/>
        <end position="270"/>
    </location>
</feature>
<proteinExistence type="predicted"/>
<dbReference type="PROSITE" id="PS50294">
    <property type="entry name" value="WD_REPEATS_REGION"/>
    <property type="match status" value="1"/>
</dbReference>
<keyword evidence="10" id="KW-1185">Reference proteome</keyword>
<dbReference type="RefSeq" id="XP_033600782.1">
    <property type="nucleotide sequence ID" value="XM_033743855.1"/>
</dbReference>
<comment type="subcellular location">
    <subcellularLocation>
        <location evidence="1">Cytoplasm</location>
    </subcellularLocation>
</comment>
<dbReference type="PANTHER" id="PTHR19849:SF0">
    <property type="entry name" value="PHOSPHOLIPASE A-2-ACTIVATING PROTEIN"/>
    <property type="match status" value="1"/>
</dbReference>
<dbReference type="GeneID" id="54484909"/>
<dbReference type="InterPro" id="IPR036322">
    <property type="entry name" value="WD40_repeat_dom_sf"/>
</dbReference>
<evidence type="ECO:0000256" key="5">
    <source>
        <dbReference type="PROSITE-ProRule" id="PRU00221"/>
    </source>
</evidence>
<reference evidence="9" key="1">
    <citation type="journal article" date="2020" name="Stud. Mycol.">
        <title>101 Dothideomycetes genomes: a test case for predicting lifestyles and emergence of pathogens.</title>
        <authorList>
            <person name="Haridas S."/>
            <person name="Albert R."/>
            <person name="Binder M."/>
            <person name="Bloem J."/>
            <person name="Labutti K."/>
            <person name="Salamov A."/>
            <person name="Andreopoulos B."/>
            <person name="Baker S."/>
            <person name="Barry K."/>
            <person name="Bills G."/>
            <person name="Bluhm B."/>
            <person name="Cannon C."/>
            <person name="Castanera R."/>
            <person name="Culley D."/>
            <person name="Daum C."/>
            <person name="Ezra D."/>
            <person name="Gonzalez J."/>
            <person name="Henrissat B."/>
            <person name="Kuo A."/>
            <person name="Liang C."/>
            <person name="Lipzen A."/>
            <person name="Lutzoni F."/>
            <person name="Magnuson J."/>
            <person name="Mondo S."/>
            <person name="Nolan M."/>
            <person name="Ohm R."/>
            <person name="Pangilinan J."/>
            <person name="Park H.-J."/>
            <person name="Ramirez L."/>
            <person name="Alfaro M."/>
            <person name="Sun H."/>
            <person name="Tritt A."/>
            <person name="Yoshinaga Y."/>
            <person name="Zwiers L.-H."/>
            <person name="Turgeon B."/>
            <person name="Goodwin S."/>
            <person name="Spatafora J."/>
            <person name="Crous P."/>
            <person name="Grigoriev I."/>
        </authorList>
    </citation>
    <scope>NUCLEOTIDE SEQUENCE</scope>
    <source>
        <strain evidence="9">CBS 121739</strain>
    </source>
</reference>
<dbReference type="GO" id="GO:0005634">
    <property type="term" value="C:nucleus"/>
    <property type="evidence" value="ECO:0007669"/>
    <property type="project" value="TreeGrafter"/>
</dbReference>
<evidence type="ECO:0000313" key="10">
    <source>
        <dbReference type="Proteomes" id="UP000799437"/>
    </source>
</evidence>
<evidence type="ECO:0000256" key="1">
    <source>
        <dbReference type="ARBA" id="ARBA00004496"/>
    </source>
</evidence>
<dbReference type="OrthoDB" id="10265988at2759"/>
<dbReference type="InterPro" id="IPR015155">
    <property type="entry name" value="PFU"/>
</dbReference>
<keyword evidence="2" id="KW-0963">Cytoplasm</keyword>
<dbReference type="GO" id="GO:0010992">
    <property type="term" value="P:ubiquitin recycling"/>
    <property type="evidence" value="ECO:0007669"/>
    <property type="project" value="TreeGrafter"/>
</dbReference>
<dbReference type="InterPro" id="IPR038122">
    <property type="entry name" value="PFU_sf"/>
</dbReference>
<organism evidence="9 10">
    <name type="scientific">Pseudovirgaria hyperparasitica</name>
    <dbReference type="NCBI Taxonomy" id="470096"/>
    <lineage>
        <taxon>Eukaryota</taxon>
        <taxon>Fungi</taxon>
        <taxon>Dikarya</taxon>
        <taxon>Ascomycota</taxon>
        <taxon>Pezizomycotina</taxon>
        <taxon>Dothideomycetes</taxon>
        <taxon>Dothideomycetes incertae sedis</taxon>
        <taxon>Acrospermales</taxon>
        <taxon>Acrospermaceae</taxon>
        <taxon>Pseudovirgaria</taxon>
    </lineage>
</organism>
<dbReference type="Gene3D" id="1.25.10.10">
    <property type="entry name" value="Leucine-rich Repeat Variant"/>
    <property type="match status" value="1"/>
</dbReference>
<gene>
    <name evidence="9" type="ORF">EJ05DRAFT_475657</name>
</gene>
<dbReference type="Pfam" id="PF08324">
    <property type="entry name" value="PUL"/>
    <property type="match status" value="1"/>
</dbReference>
<dbReference type="GO" id="GO:0043161">
    <property type="term" value="P:proteasome-mediated ubiquitin-dependent protein catabolic process"/>
    <property type="evidence" value="ECO:0007669"/>
    <property type="project" value="TreeGrafter"/>
</dbReference>
<sequence>MTYKVSAVLAGHTNEVRDIAATDFSQIASAARDGKSLLWERVSSSPPTYKSRVLSATKSRTLKGPPCYITAVTFIPPSDTYPQGLVVTGGQESEIDVRQPTNSQDDPPEIRLPGHGGQVSPLETTEHGHYLVSGGWDHTVRIRKVGQWDDEKVIGPYERNCLAIVGYDRETVITGWGDGCIRIYNVDGTPIHEFKASDEPIRSLCKLPVDHNSGAHFASSGNDTIITLWTLNGEPKAALTGHKNHVYSLAALADGTILSGSEDATVKVWQQTCKQTIEQPTTGLWKILINASTGDFAVTNGPVVRIFSESLERQNLEAHEALMQEIAGAKEGGTELDPKDIHDFEWLEQNRGYGGNVVIRHDNGSLWAYSWDPIENQWILRGEVETSSSTAGSDGPKKTNRKAPPKTEYNGQMYDHVFSINIADDQPNLNLPYNISDDPYKVSQKFIEDHNLPVAYYQEIAAFIFKNRREPTDSTIPYEKFESITKADLKVIHRKIMEYSKALAENGSDSFALSSADEAVLNKLSDQLNENKTKNEANKTRNLIALDPAGVQIIINMCMQWPEQKRLPCLDLLRVAAADSEIPFDQMSDKAPIIDQLIDSGLFDISSASMNTAMATRTVANLFMNEKNHSAIGQAFIRVHSALSPHLGERVTQNGLLAVAVATVYLNYAVLLSKQQTPDPEHAFAILESTAQLISDITRGLDRSHKDIAGTRSDPAAEKKLTILMTHLCDAIRTACFALGTVLTQNLVELRAAAKDVLGVGAILNDVVEIQNKVKDRVEPKVKLDLLDEIRNWMG</sequence>
<evidence type="ECO:0000259" key="8">
    <source>
        <dbReference type="PROSITE" id="PS51396"/>
    </source>
</evidence>
<evidence type="ECO:0000256" key="4">
    <source>
        <dbReference type="ARBA" id="ARBA00022737"/>
    </source>
</evidence>
<dbReference type="Proteomes" id="UP000799437">
    <property type="component" value="Unassembled WGS sequence"/>
</dbReference>
<dbReference type="Gene3D" id="3.10.20.870">
    <property type="entry name" value="PFU (PLAA family ubiquitin binding), C-terminal domain"/>
    <property type="match status" value="1"/>
</dbReference>
<feature type="region of interest" description="Disordered" evidence="6">
    <location>
        <begin position="385"/>
        <end position="408"/>
    </location>
</feature>
<feature type="repeat" description="WD" evidence="5">
    <location>
        <begin position="112"/>
        <end position="142"/>
    </location>
</feature>
<dbReference type="GO" id="GO:0043130">
    <property type="term" value="F:ubiquitin binding"/>
    <property type="evidence" value="ECO:0007669"/>
    <property type="project" value="TreeGrafter"/>
</dbReference>
<accession>A0A6A6WB45</accession>
<dbReference type="SUPFAM" id="SSF50978">
    <property type="entry name" value="WD40 repeat-like"/>
    <property type="match status" value="1"/>
</dbReference>
<dbReference type="InterPro" id="IPR001680">
    <property type="entry name" value="WD40_rpt"/>
</dbReference>
<name>A0A6A6WB45_9PEZI</name>
<dbReference type="EMBL" id="ML996571">
    <property type="protein sequence ID" value="KAF2758331.1"/>
    <property type="molecule type" value="Genomic_DNA"/>
</dbReference>
<dbReference type="GO" id="GO:0005737">
    <property type="term" value="C:cytoplasm"/>
    <property type="evidence" value="ECO:0007669"/>
    <property type="project" value="UniProtKB-SubCell"/>
</dbReference>
<dbReference type="PROSITE" id="PS51396">
    <property type="entry name" value="PUL"/>
    <property type="match status" value="1"/>
</dbReference>
<keyword evidence="4" id="KW-0677">Repeat</keyword>
<dbReference type="PANTHER" id="PTHR19849">
    <property type="entry name" value="PHOSPHOLIPASE A-2-ACTIVATING PROTEIN"/>
    <property type="match status" value="1"/>
</dbReference>
<protein>
    <submittedName>
        <fullName evidence="9">WD40 repeat-like protein</fullName>
    </submittedName>
</protein>
<dbReference type="Pfam" id="PF00400">
    <property type="entry name" value="WD40"/>
    <property type="match status" value="2"/>
</dbReference>
<evidence type="ECO:0000256" key="3">
    <source>
        <dbReference type="ARBA" id="ARBA00022574"/>
    </source>
</evidence>
<feature type="domain" description="PFU" evidence="7">
    <location>
        <begin position="370"/>
        <end position="478"/>
    </location>
</feature>
<dbReference type="Gene3D" id="2.130.10.10">
    <property type="entry name" value="YVTN repeat-like/Quinoprotein amine dehydrogenase"/>
    <property type="match status" value="1"/>
</dbReference>
<evidence type="ECO:0000256" key="2">
    <source>
        <dbReference type="ARBA" id="ARBA00022490"/>
    </source>
</evidence>
<feature type="domain" description="PUL" evidence="8">
    <location>
        <begin position="474"/>
        <end position="770"/>
    </location>
</feature>
<evidence type="ECO:0000259" key="7">
    <source>
        <dbReference type="PROSITE" id="PS51394"/>
    </source>
</evidence>
<dbReference type="Pfam" id="PF09070">
    <property type="entry name" value="PFU"/>
    <property type="match status" value="1"/>
</dbReference>
<dbReference type="SMART" id="SM00320">
    <property type="entry name" value="WD40"/>
    <property type="match status" value="6"/>
</dbReference>
<dbReference type="PROSITE" id="PS51394">
    <property type="entry name" value="PFU"/>
    <property type="match status" value="1"/>
</dbReference>
<dbReference type="InterPro" id="IPR013535">
    <property type="entry name" value="PUL_dom"/>
</dbReference>
<evidence type="ECO:0000313" key="9">
    <source>
        <dbReference type="EMBL" id="KAF2758331.1"/>
    </source>
</evidence>
<dbReference type="InterPro" id="IPR015943">
    <property type="entry name" value="WD40/YVTN_repeat-like_dom_sf"/>
</dbReference>
<evidence type="ECO:0000256" key="6">
    <source>
        <dbReference type="SAM" id="MobiDB-lite"/>
    </source>
</evidence>
<dbReference type="PROSITE" id="PS50082">
    <property type="entry name" value="WD_REPEATS_2"/>
    <property type="match status" value="2"/>
</dbReference>